<feature type="active site" description="Nucleophile" evidence="7">
    <location>
        <position position="163"/>
    </location>
</feature>
<evidence type="ECO:0000256" key="5">
    <source>
        <dbReference type="ARBA" id="ARBA00022984"/>
    </source>
</evidence>
<dbReference type="InterPro" id="IPR005490">
    <property type="entry name" value="LD_TPept_cat_dom"/>
</dbReference>
<evidence type="ECO:0000256" key="7">
    <source>
        <dbReference type="PROSITE-ProRule" id="PRU01373"/>
    </source>
</evidence>
<feature type="domain" description="L,D-TPase catalytic" evidence="8">
    <location>
        <begin position="63"/>
        <end position="194"/>
    </location>
</feature>
<evidence type="ECO:0000256" key="2">
    <source>
        <dbReference type="ARBA" id="ARBA00005992"/>
    </source>
</evidence>
<gene>
    <name evidence="9" type="ORF">MWN34_04645</name>
</gene>
<dbReference type="PROSITE" id="PS51257">
    <property type="entry name" value="PROKAR_LIPOPROTEIN"/>
    <property type="match status" value="1"/>
</dbReference>
<evidence type="ECO:0000256" key="6">
    <source>
        <dbReference type="ARBA" id="ARBA00023316"/>
    </source>
</evidence>
<keyword evidence="5 7" id="KW-0573">Peptidoglycan synthesis</keyword>
<reference evidence="9 10" key="1">
    <citation type="submission" date="2022-04" db="EMBL/GenBank/DDBJ databases">
        <authorList>
            <person name="Grouzdev D.S."/>
            <person name="Pantiukh K.S."/>
            <person name="Krutkina M.S."/>
        </authorList>
    </citation>
    <scope>NUCLEOTIDE SEQUENCE [LARGE SCALE GENOMIC DNA]</scope>
    <source>
        <strain evidence="9 10">6x-1</strain>
    </source>
</reference>
<comment type="pathway">
    <text evidence="1 7">Cell wall biogenesis; peptidoglycan biosynthesis.</text>
</comment>
<keyword evidence="4 7" id="KW-0133">Cell shape</keyword>
<proteinExistence type="inferred from homology"/>
<accession>A0ABT0D8C2</accession>
<dbReference type="RefSeq" id="WP_247027069.1">
    <property type="nucleotide sequence ID" value="NZ_JALKCH010000003.1"/>
</dbReference>
<name>A0ABT0D8C2_9HYPH</name>
<evidence type="ECO:0000313" key="9">
    <source>
        <dbReference type="EMBL" id="MCK0196195.1"/>
    </source>
</evidence>
<feature type="active site" description="Proton donor/acceptor" evidence="7">
    <location>
        <position position="155"/>
    </location>
</feature>
<protein>
    <submittedName>
        <fullName evidence="9">Murein L,D-transpeptidase</fullName>
    </submittedName>
</protein>
<evidence type="ECO:0000313" key="10">
    <source>
        <dbReference type="Proteomes" id="UP001203284"/>
    </source>
</evidence>
<dbReference type="Proteomes" id="UP001203284">
    <property type="component" value="Unassembled WGS sequence"/>
</dbReference>
<sequence>MLSALTRSSRPTSTRLRTLLLLALAVTVAGCSRFDGDDRGEVPIPPKLMQQMSAKGMTPADPIMVRIYKKESELELWKRDRTGRYALLKTYPLCRWSGKLGPKMREGDRQAPEGFYTVTRAQMNPRSQYYLSFNLGYPNPLEQALGYEGGALMVHGACTSAGCYAMTNDGIGEIYPVAREALAAGQPGFQVEALPFRMTARNLALYRNDPNMPFWRNLKEGTDLFSVTRQPPQVAACQSRYRFTPAGADPGPPSDPLGPCPAVMPDVAVQQAIAAKQANDEAAIATLAQIEPPSAPGYVDGGMNASFREILRKSGPQKLAAMTSGQIPVSQPDAALADPYVPPAATGEAVASIDGQ</sequence>
<keyword evidence="6 7" id="KW-0961">Cell wall biogenesis/degradation</keyword>
<dbReference type="SUPFAM" id="SSF141523">
    <property type="entry name" value="L,D-transpeptidase catalytic domain-like"/>
    <property type="match status" value="1"/>
</dbReference>
<dbReference type="PROSITE" id="PS52029">
    <property type="entry name" value="LD_TPASE"/>
    <property type="match status" value="1"/>
</dbReference>
<keyword evidence="10" id="KW-1185">Reference proteome</keyword>
<dbReference type="Pfam" id="PF03734">
    <property type="entry name" value="YkuD"/>
    <property type="match status" value="1"/>
</dbReference>
<dbReference type="EMBL" id="JALKCH010000003">
    <property type="protein sequence ID" value="MCK0196195.1"/>
    <property type="molecule type" value="Genomic_DNA"/>
</dbReference>
<evidence type="ECO:0000256" key="3">
    <source>
        <dbReference type="ARBA" id="ARBA00022679"/>
    </source>
</evidence>
<keyword evidence="3" id="KW-0808">Transferase</keyword>
<evidence type="ECO:0000259" key="8">
    <source>
        <dbReference type="PROSITE" id="PS52029"/>
    </source>
</evidence>
<dbReference type="PANTHER" id="PTHR36699">
    <property type="entry name" value="LD-TRANSPEPTIDASE"/>
    <property type="match status" value="1"/>
</dbReference>
<organism evidence="9 10">
    <name type="scientific">Ancylobacter crimeensis</name>
    <dbReference type="NCBI Taxonomy" id="2579147"/>
    <lineage>
        <taxon>Bacteria</taxon>
        <taxon>Pseudomonadati</taxon>
        <taxon>Pseudomonadota</taxon>
        <taxon>Alphaproteobacteria</taxon>
        <taxon>Hyphomicrobiales</taxon>
        <taxon>Xanthobacteraceae</taxon>
        <taxon>Ancylobacter</taxon>
    </lineage>
</organism>
<evidence type="ECO:0000256" key="1">
    <source>
        <dbReference type="ARBA" id="ARBA00004752"/>
    </source>
</evidence>
<dbReference type="PANTHER" id="PTHR36699:SF1">
    <property type="entry name" value="L,D-TRANSPEPTIDASE YAFK-RELATED"/>
    <property type="match status" value="1"/>
</dbReference>
<comment type="caution">
    <text evidence="9">The sequence shown here is derived from an EMBL/GenBank/DDBJ whole genome shotgun (WGS) entry which is preliminary data.</text>
</comment>
<dbReference type="CDD" id="cd16913">
    <property type="entry name" value="YkuD_like"/>
    <property type="match status" value="1"/>
</dbReference>
<evidence type="ECO:0000256" key="4">
    <source>
        <dbReference type="ARBA" id="ARBA00022960"/>
    </source>
</evidence>
<comment type="similarity">
    <text evidence="2">Belongs to the YkuD family.</text>
</comment>
<dbReference type="InterPro" id="IPR038063">
    <property type="entry name" value="Transpep_catalytic_dom"/>
</dbReference>